<proteinExistence type="predicted"/>
<accession>A0A830GNU1</accession>
<evidence type="ECO:0000313" key="3">
    <source>
        <dbReference type="Proteomes" id="UP000605784"/>
    </source>
</evidence>
<sequence length="538" mass="54588">MIGPNWRRAHLVTRIELRRTLRSLLDSARGILVLAGVGLFVPAYSLGIGAIAFFGGGALTELPTADVRTAVVAVLLGLLTLVTFVEVQRSAKQIGEPDGLDGLLTTLPYTDVLAGVVGAELARALAVLGAPVLALAVGLSAGTGFVLVGPVVLVTTLLVVTLGLLLGYAGGLTVKLVAARSAFVARHRASIGSAASLLLTVGWLAVWSAQSGQLAILRALTDSPLLWLADVVLVAVPGTTADPLAVVVGGVALVGSLPVTAVGCRWLAERVWYVDPVQPDHEFDPDERTLSDRLLAGRVPSATRVVAQKSWLRARRAPFTVQFAVVPVFLLLVSQGQFLLRGRGAPTTLPLTVGVATAAAFGAAFTLNPLGGEEGVLPLTLTTAVSGRAFVAGLVLAGVLPGLVVAPLVVVGLGAAVETPSLPLLAALATALVATVAAPAIAAGCGVVFPKFEPSSVHGRDVTVPSSFAFGGYFLVFGAVVAPASAAVLLSIGLPFPVPVETPALLAGGLAATAVLGGLATVAGFLYAANRVATYRLP</sequence>
<keyword evidence="3" id="KW-1185">Reference proteome</keyword>
<keyword evidence="1" id="KW-0812">Transmembrane</keyword>
<dbReference type="AlphaFoldDB" id="A0A830GNU1"/>
<keyword evidence="1" id="KW-0472">Membrane</keyword>
<feature type="transmembrane region" description="Helical" evidence="1">
    <location>
        <begin position="469"/>
        <end position="492"/>
    </location>
</feature>
<evidence type="ECO:0000313" key="2">
    <source>
        <dbReference type="EMBL" id="GGO00807.1"/>
    </source>
</evidence>
<gene>
    <name evidence="2" type="ORF">GCM10009030_33870</name>
</gene>
<feature type="transmembrane region" description="Helical" evidence="1">
    <location>
        <begin position="351"/>
        <end position="370"/>
    </location>
</feature>
<keyword evidence="1" id="KW-1133">Transmembrane helix</keyword>
<feature type="transmembrane region" description="Helical" evidence="1">
    <location>
        <begin position="319"/>
        <end position="339"/>
    </location>
</feature>
<feature type="transmembrane region" description="Helical" evidence="1">
    <location>
        <begin position="504"/>
        <end position="529"/>
    </location>
</feature>
<feature type="transmembrane region" description="Helical" evidence="1">
    <location>
        <begin position="189"/>
        <end position="209"/>
    </location>
</feature>
<name>A0A830GNU1_9EURY</name>
<feature type="transmembrane region" description="Helical" evidence="1">
    <location>
        <begin position="125"/>
        <end position="147"/>
    </location>
</feature>
<reference evidence="2" key="1">
    <citation type="journal article" date="2014" name="Int. J. Syst. Evol. Microbiol.">
        <title>Complete genome sequence of Corynebacterium casei LMG S-19264T (=DSM 44701T), isolated from a smear-ripened cheese.</title>
        <authorList>
            <consortium name="US DOE Joint Genome Institute (JGI-PGF)"/>
            <person name="Walter F."/>
            <person name="Albersmeier A."/>
            <person name="Kalinowski J."/>
            <person name="Ruckert C."/>
        </authorList>
    </citation>
    <scope>NUCLEOTIDE SEQUENCE</scope>
    <source>
        <strain evidence="2">JCM 17820</strain>
    </source>
</reference>
<feature type="transmembrane region" description="Helical" evidence="1">
    <location>
        <begin position="243"/>
        <end position="268"/>
    </location>
</feature>
<dbReference type="EMBL" id="BMOU01000006">
    <property type="protein sequence ID" value="GGO00807.1"/>
    <property type="molecule type" value="Genomic_DNA"/>
</dbReference>
<feature type="transmembrane region" description="Helical" evidence="1">
    <location>
        <begin position="67"/>
        <end position="85"/>
    </location>
</feature>
<dbReference type="RefSeq" id="WP_189000902.1">
    <property type="nucleotide sequence ID" value="NZ_BMOU01000006.1"/>
</dbReference>
<feature type="transmembrane region" description="Helical" evidence="1">
    <location>
        <begin position="390"/>
        <end position="417"/>
    </location>
</feature>
<organism evidence="2 3">
    <name type="scientific">Haloarcula pellucida</name>
    <dbReference type="NCBI Taxonomy" id="1427151"/>
    <lineage>
        <taxon>Archaea</taxon>
        <taxon>Methanobacteriati</taxon>
        <taxon>Methanobacteriota</taxon>
        <taxon>Stenosarchaea group</taxon>
        <taxon>Halobacteria</taxon>
        <taxon>Halobacteriales</taxon>
        <taxon>Haloarculaceae</taxon>
        <taxon>Haloarcula</taxon>
    </lineage>
</organism>
<feature type="transmembrane region" description="Helical" evidence="1">
    <location>
        <begin position="31"/>
        <end position="55"/>
    </location>
</feature>
<feature type="transmembrane region" description="Helical" evidence="1">
    <location>
        <begin position="424"/>
        <end position="449"/>
    </location>
</feature>
<protein>
    <recommendedName>
        <fullName evidence="4">ABC-2 type transport system permease protein</fullName>
    </recommendedName>
</protein>
<dbReference type="Proteomes" id="UP000605784">
    <property type="component" value="Unassembled WGS sequence"/>
</dbReference>
<feature type="transmembrane region" description="Helical" evidence="1">
    <location>
        <begin position="153"/>
        <end position="177"/>
    </location>
</feature>
<evidence type="ECO:0008006" key="4">
    <source>
        <dbReference type="Google" id="ProtNLM"/>
    </source>
</evidence>
<evidence type="ECO:0000256" key="1">
    <source>
        <dbReference type="SAM" id="Phobius"/>
    </source>
</evidence>
<reference evidence="2" key="2">
    <citation type="submission" date="2020-09" db="EMBL/GenBank/DDBJ databases">
        <authorList>
            <person name="Sun Q."/>
            <person name="Ohkuma M."/>
        </authorList>
    </citation>
    <scope>NUCLEOTIDE SEQUENCE</scope>
    <source>
        <strain evidence="2">JCM 17820</strain>
    </source>
</reference>
<comment type="caution">
    <text evidence="2">The sequence shown here is derived from an EMBL/GenBank/DDBJ whole genome shotgun (WGS) entry which is preliminary data.</text>
</comment>